<dbReference type="InterPro" id="IPR002711">
    <property type="entry name" value="HNH"/>
</dbReference>
<name>A0ABW6SIW3_9ACTN</name>
<keyword evidence="5" id="KW-1185">Reference proteome</keyword>
<feature type="domain" description="HNH nuclease" evidence="3">
    <location>
        <begin position="452"/>
        <end position="504"/>
    </location>
</feature>
<dbReference type="Pfam" id="PF02720">
    <property type="entry name" value="DUF222"/>
    <property type="match status" value="1"/>
</dbReference>
<accession>A0ABW6SIW3</accession>
<protein>
    <submittedName>
        <fullName evidence="4">DUF222 domain-containing protein</fullName>
    </submittedName>
</protein>
<dbReference type="RefSeq" id="WP_387408940.1">
    <property type="nucleotide sequence ID" value="NZ_JBIASD010000002.1"/>
</dbReference>
<proteinExistence type="inferred from homology"/>
<dbReference type="Proteomes" id="UP001602013">
    <property type="component" value="Unassembled WGS sequence"/>
</dbReference>
<dbReference type="EMBL" id="JBIASD010000002">
    <property type="protein sequence ID" value="MFF3664914.1"/>
    <property type="molecule type" value="Genomic_DNA"/>
</dbReference>
<dbReference type="InterPro" id="IPR003870">
    <property type="entry name" value="DUF222"/>
</dbReference>
<evidence type="ECO:0000313" key="4">
    <source>
        <dbReference type="EMBL" id="MFF3664914.1"/>
    </source>
</evidence>
<comment type="caution">
    <text evidence="4">The sequence shown here is derived from an EMBL/GenBank/DDBJ whole genome shotgun (WGS) entry which is preliminary data.</text>
</comment>
<feature type="region of interest" description="Disordered" evidence="2">
    <location>
        <begin position="59"/>
        <end position="93"/>
    </location>
</feature>
<dbReference type="Gene3D" id="1.10.30.50">
    <property type="match status" value="1"/>
</dbReference>
<dbReference type="InterPro" id="IPR003615">
    <property type="entry name" value="HNH_nuc"/>
</dbReference>
<organism evidence="4 5">
    <name type="scientific">Microtetraspora malaysiensis</name>
    <dbReference type="NCBI Taxonomy" id="161358"/>
    <lineage>
        <taxon>Bacteria</taxon>
        <taxon>Bacillati</taxon>
        <taxon>Actinomycetota</taxon>
        <taxon>Actinomycetes</taxon>
        <taxon>Streptosporangiales</taxon>
        <taxon>Streptosporangiaceae</taxon>
        <taxon>Microtetraspora</taxon>
    </lineage>
</organism>
<reference evidence="4 5" key="1">
    <citation type="submission" date="2024-10" db="EMBL/GenBank/DDBJ databases">
        <title>The Natural Products Discovery Center: Release of the First 8490 Sequenced Strains for Exploring Actinobacteria Biosynthetic Diversity.</title>
        <authorList>
            <person name="Kalkreuter E."/>
            <person name="Kautsar S.A."/>
            <person name="Yang D."/>
            <person name="Bader C.D."/>
            <person name="Teijaro C.N."/>
            <person name="Fluegel L."/>
            <person name="Davis C.M."/>
            <person name="Simpson J.R."/>
            <person name="Lauterbach L."/>
            <person name="Steele A.D."/>
            <person name="Gui C."/>
            <person name="Meng S."/>
            <person name="Li G."/>
            <person name="Viehrig K."/>
            <person name="Ye F."/>
            <person name="Su P."/>
            <person name="Kiefer A.F."/>
            <person name="Nichols A."/>
            <person name="Cepeda A.J."/>
            <person name="Yan W."/>
            <person name="Fan B."/>
            <person name="Jiang Y."/>
            <person name="Adhikari A."/>
            <person name="Zheng C.-J."/>
            <person name="Schuster L."/>
            <person name="Cowan T.M."/>
            <person name="Smanski M.J."/>
            <person name="Chevrette M.G."/>
            <person name="De Carvalho L.P.S."/>
            <person name="Shen B."/>
        </authorList>
    </citation>
    <scope>NUCLEOTIDE SEQUENCE [LARGE SCALE GENOMIC DNA]</scope>
    <source>
        <strain evidence="4 5">NPDC002173</strain>
    </source>
</reference>
<dbReference type="SMART" id="SM00507">
    <property type="entry name" value="HNHc"/>
    <property type="match status" value="1"/>
</dbReference>
<gene>
    <name evidence="4" type="ORF">ACFYXI_04900</name>
</gene>
<dbReference type="CDD" id="cd00085">
    <property type="entry name" value="HNHc"/>
    <property type="match status" value="1"/>
</dbReference>
<comment type="similarity">
    <text evidence="1">Belongs to the Rv1128c/1148c/1588c/1702c/1945/3466 family.</text>
</comment>
<feature type="compositionally biased region" description="Gly residues" evidence="2">
    <location>
        <begin position="71"/>
        <end position="85"/>
    </location>
</feature>
<dbReference type="Pfam" id="PF01844">
    <property type="entry name" value="HNH"/>
    <property type="match status" value="1"/>
</dbReference>
<evidence type="ECO:0000256" key="1">
    <source>
        <dbReference type="ARBA" id="ARBA00023450"/>
    </source>
</evidence>
<sequence length="542" mass="56656">MPVGTIGSRTWVGVAVTGGPVAMPPPMAGALMAGVSVMLARPLVVTAWALVGMTRTQLDGALPPTAETGAGSAGGDGQDGVGPATGGDSRVADWPDLNLAGRDVIGLLARAERLAAAAGKVPGETKTGAGAEAEAGAGAGAGVGAGAETRAGAGVGAGAETGAGAGAETGAEVEVAMAEIVALARAIDLAEAAIAARLPIAEAGKGHHLFGRRSIGAWLAAATGSRTARAGERVTLARQLPRLPHTARLFASGRLSYGYAATIASATRHLDDAETELAEPILVQLAQASASTVEDVARAGHTIIETIDPDGKLARAAAKTERQHLTISDTADGMGRLRGLLDPELKMQLKTWLEPLAVKTDSTDLRNHGRRMADALAIRLSQGGRRTVMHVSVTEQTLTGQAEESAFLEDGTAIPAQDARRMAYTAELRRVLRDADGIMKDFGRARRLASADQREAILAMYRTCCREGCDVPAYLAEIDHIEPWYPTGRANLDNLAPLCAADNKWKSRHPDRVEVIDQGDGTVSMRFHRYSKLRPRRWTDRQ</sequence>
<evidence type="ECO:0000313" key="5">
    <source>
        <dbReference type="Proteomes" id="UP001602013"/>
    </source>
</evidence>
<evidence type="ECO:0000259" key="3">
    <source>
        <dbReference type="SMART" id="SM00507"/>
    </source>
</evidence>
<evidence type="ECO:0000256" key="2">
    <source>
        <dbReference type="SAM" id="MobiDB-lite"/>
    </source>
</evidence>